<organism evidence="2">
    <name type="scientific">Arundo donax</name>
    <name type="common">Giant reed</name>
    <name type="synonym">Donax arundinaceus</name>
    <dbReference type="NCBI Taxonomy" id="35708"/>
    <lineage>
        <taxon>Eukaryota</taxon>
        <taxon>Viridiplantae</taxon>
        <taxon>Streptophyta</taxon>
        <taxon>Embryophyta</taxon>
        <taxon>Tracheophyta</taxon>
        <taxon>Spermatophyta</taxon>
        <taxon>Magnoliopsida</taxon>
        <taxon>Liliopsida</taxon>
        <taxon>Poales</taxon>
        <taxon>Poaceae</taxon>
        <taxon>PACMAD clade</taxon>
        <taxon>Arundinoideae</taxon>
        <taxon>Arundineae</taxon>
        <taxon>Arundo</taxon>
    </lineage>
</organism>
<reference evidence="2" key="2">
    <citation type="journal article" date="2015" name="Data Brief">
        <title>Shoot transcriptome of the giant reed, Arundo donax.</title>
        <authorList>
            <person name="Barrero R.A."/>
            <person name="Guerrero F.D."/>
            <person name="Moolhuijzen P."/>
            <person name="Goolsby J.A."/>
            <person name="Tidwell J."/>
            <person name="Bellgard S.E."/>
            <person name="Bellgard M.I."/>
        </authorList>
    </citation>
    <scope>NUCLEOTIDE SEQUENCE</scope>
    <source>
        <tissue evidence="2">Shoot tissue taken approximately 20 cm above the soil surface</tissue>
    </source>
</reference>
<evidence type="ECO:0000256" key="1">
    <source>
        <dbReference type="SAM" id="Phobius"/>
    </source>
</evidence>
<reference evidence="2" key="1">
    <citation type="submission" date="2014-09" db="EMBL/GenBank/DDBJ databases">
        <authorList>
            <person name="Magalhaes I.L.F."/>
            <person name="Oliveira U."/>
            <person name="Santos F.R."/>
            <person name="Vidigal T.H.D.A."/>
            <person name="Brescovit A.D."/>
            <person name="Santos A.J."/>
        </authorList>
    </citation>
    <scope>NUCLEOTIDE SEQUENCE</scope>
    <source>
        <tissue evidence="2">Shoot tissue taken approximately 20 cm above the soil surface</tissue>
    </source>
</reference>
<protein>
    <submittedName>
        <fullName evidence="2">Uncharacterized protein</fullName>
    </submittedName>
</protein>
<evidence type="ECO:0000313" key="2">
    <source>
        <dbReference type="EMBL" id="JAE31296.1"/>
    </source>
</evidence>
<dbReference type="AlphaFoldDB" id="A0A0A9H8W0"/>
<accession>A0A0A9H8W0</accession>
<proteinExistence type="predicted"/>
<keyword evidence="1" id="KW-1133">Transmembrane helix</keyword>
<sequence>MASLSACLRMTDVLVDFLIVFSVSNSSGTSACLDGLGLSVDLSALASSSSFGVTFFLVLAFLTVLPGNISRFLIGNLSRIFFSGSSSGSDFCTSPEKFDCHRHYTTQ</sequence>
<name>A0A0A9H8W0_ARUDO</name>
<keyword evidence="1" id="KW-0812">Transmembrane</keyword>
<keyword evidence="1" id="KW-0472">Membrane</keyword>
<dbReference type="EMBL" id="GBRH01166600">
    <property type="protein sequence ID" value="JAE31296.1"/>
    <property type="molecule type" value="Transcribed_RNA"/>
</dbReference>
<feature type="transmembrane region" description="Helical" evidence="1">
    <location>
        <begin position="44"/>
        <end position="65"/>
    </location>
</feature>